<reference evidence="2 3" key="1">
    <citation type="journal article" date="2011" name="J. Bacteriol.">
        <title>Genome sequence of Methyloversatilis universalis FAM5T, a methylotrophic representative of the order Rhodocyclales.</title>
        <authorList>
            <person name="Kittichotirat W."/>
            <person name="Good N.M."/>
            <person name="Hall R."/>
            <person name="Bringel F."/>
            <person name="Lajus A."/>
            <person name="Medigue C."/>
            <person name="Smalley N.E."/>
            <person name="Beck D."/>
            <person name="Bumgarner R."/>
            <person name="Vuilleumier S."/>
            <person name="Kalyuzhnaya M.G."/>
        </authorList>
    </citation>
    <scope>NUCLEOTIDE SEQUENCE [LARGE SCALE GENOMIC DNA]</scope>
    <source>
        <strain evidence="3">ATCC BAA-1314 / JCM 13912 / FAM5</strain>
    </source>
</reference>
<accession>F5RDQ4</accession>
<organism evidence="2 3">
    <name type="scientific">Methyloversatilis universalis (strain ATCC BAA-1314 / DSM 25237 / JCM 13912 / CCUG 52030 / FAM5)</name>
    <dbReference type="NCBI Taxonomy" id="1000565"/>
    <lineage>
        <taxon>Bacteria</taxon>
        <taxon>Pseudomonadati</taxon>
        <taxon>Pseudomonadota</taxon>
        <taxon>Betaproteobacteria</taxon>
        <taxon>Nitrosomonadales</taxon>
        <taxon>Sterolibacteriaceae</taxon>
        <taxon>Methyloversatilis</taxon>
    </lineage>
</organism>
<dbReference type="InterPro" id="IPR008869">
    <property type="entry name" value="MlaC/ttg2D"/>
</dbReference>
<dbReference type="EMBL" id="AFHG01000052">
    <property type="protein sequence ID" value="EGK71035.1"/>
    <property type="molecule type" value="Genomic_DNA"/>
</dbReference>
<dbReference type="PIRSF" id="PIRSF004649">
    <property type="entry name" value="MlaC"/>
    <property type="match status" value="1"/>
</dbReference>
<feature type="signal peptide" evidence="1">
    <location>
        <begin position="1"/>
        <end position="19"/>
    </location>
</feature>
<comment type="caution">
    <text evidence="2">The sequence shown here is derived from an EMBL/GenBank/DDBJ whole genome shotgun (WGS) entry which is preliminary data.</text>
</comment>
<dbReference type="Pfam" id="PF05494">
    <property type="entry name" value="MlaC"/>
    <property type="match status" value="1"/>
</dbReference>
<gene>
    <name evidence="2" type="ORF">METUNv1_02421</name>
</gene>
<feature type="chain" id="PRO_5003325796" evidence="1">
    <location>
        <begin position="20"/>
        <end position="213"/>
    </location>
</feature>
<dbReference type="PANTHER" id="PTHR36573">
    <property type="entry name" value="INTERMEMBRANE PHOSPHOLIPID TRANSPORT SYSTEM BINDING PROTEIN MLAC"/>
    <property type="match status" value="1"/>
</dbReference>
<dbReference type="PANTHER" id="PTHR36573:SF1">
    <property type="entry name" value="INTERMEMBRANE PHOSPHOLIPID TRANSPORT SYSTEM BINDING PROTEIN MLAC"/>
    <property type="match status" value="1"/>
</dbReference>
<protein>
    <submittedName>
        <fullName evidence="2">Toluene tolerance protein</fullName>
    </submittedName>
</protein>
<dbReference type="RefSeq" id="WP_008061997.1">
    <property type="nucleotide sequence ID" value="NZ_AFHG01000052.1"/>
</dbReference>
<dbReference type="OrthoDB" id="9798905at2"/>
<sequence length="213" mass="23332">MFKRCVQFLLIAFTASAFAQATAVKAPDVLVKDVTEEVLTTLRTDPAIKAGDANKTAELVETRVLPHFNFTRMTALALGKEWRATTPEQKKQLTDEFRTLLVRTYSNALTSYKSQTIDYKPFKMGAADTDVTVRTQINQPNGRPIPLDYALEKQDNGWKVYDVMVAGVSLVTNYRETFAAEIRAGGVDGLVKALRAKNSSTAPTPAPSAAAAK</sequence>
<dbReference type="eggNOG" id="COG2854">
    <property type="taxonomic scope" value="Bacteria"/>
</dbReference>
<evidence type="ECO:0000313" key="3">
    <source>
        <dbReference type="Proteomes" id="UP000005019"/>
    </source>
</evidence>
<keyword evidence="3" id="KW-1185">Reference proteome</keyword>
<dbReference type="AlphaFoldDB" id="F5RDQ4"/>
<dbReference type="Gene3D" id="1.10.10.640">
    <property type="entry name" value="phospholipid-binding protein"/>
    <property type="match status" value="1"/>
</dbReference>
<evidence type="ECO:0000256" key="1">
    <source>
        <dbReference type="SAM" id="SignalP"/>
    </source>
</evidence>
<dbReference type="Proteomes" id="UP000005019">
    <property type="component" value="Unassembled WGS sequence"/>
</dbReference>
<dbReference type="STRING" id="1000565.METUNv1_02421"/>
<name>F5RDQ4_METUF</name>
<dbReference type="Gene3D" id="3.10.450.50">
    <property type="match status" value="1"/>
</dbReference>
<proteinExistence type="predicted"/>
<evidence type="ECO:0000313" key="2">
    <source>
        <dbReference type="EMBL" id="EGK71035.1"/>
    </source>
</evidence>
<keyword evidence="1" id="KW-0732">Signal</keyword>